<reference evidence="1 2" key="1">
    <citation type="journal article" date="2002" name="Genome Res.">
        <title>The genome of Methanosarcina acetivorans reveals extensive metabolic and physiological diversity.</title>
        <authorList>
            <person name="Galagan J.E."/>
            <person name="Nusbaum C."/>
            <person name="Roy A."/>
            <person name="Endrizzi M.G."/>
            <person name="Macdonald P."/>
            <person name="FitzHugh W."/>
            <person name="Calvo S."/>
            <person name="Engels R."/>
            <person name="Smirnov S."/>
            <person name="Atnoor D."/>
            <person name="Brown A."/>
            <person name="Allen N."/>
            <person name="Naylor J."/>
            <person name="Stange-Thomann N."/>
            <person name="DeArellano K."/>
            <person name="Johnson R."/>
            <person name="Linton L."/>
            <person name="McEwan P."/>
            <person name="McKernan K."/>
            <person name="Talamas J."/>
            <person name="Tirrell A."/>
            <person name="Ye W."/>
            <person name="Zimmer A."/>
            <person name="Barber R.D."/>
            <person name="Cann I."/>
            <person name="Graham D.E."/>
            <person name="Grahame D.A."/>
            <person name="Guss A."/>
            <person name="Hedderich R."/>
            <person name="Ingram-Smith C."/>
            <person name="Kuettner C.H."/>
            <person name="Krzycki J.A."/>
            <person name="Leigh J.A."/>
            <person name="Li W."/>
            <person name="Liu J."/>
            <person name="Mukhopadhyay B."/>
            <person name="Reeve J.N."/>
            <person name="Smith K."/>
            <person name="Springer T.A."/>
            <person name="Umayam L.A."/>
            <person name="White O."/>
            <person name="White R.H."/>
            <person name="de Macario E.C."/>
            <person name="Ferry J.G."/>
            <person name="Jarrell K.F."/>
            <person name="Jing H."/>
            <person name="Macario A.J.L."/>
            <person name="Paulsen I."/>
            <person name="Pritchett M."/>
            <person name="Sowers K.R."/>
            <person name="Swanson R.V."/>
            <person name="Zinder S.H."/>
            <person name="Lander E."/>
            <person name="Metcalf W.W."/>
            <person name="Birren B."/>
        </authorList>
    </citation>
    <scope>NUCLEOTIDE SEQUENCE [LARGE SCALE GENOMIC DNA]</scope>
    <source>
        <strain evidence="2">ATCC 35395 / DSM 2834 / JCM 12185 / C2A</strain>
    </source>
</reference>
<organism evidence="1 2">
    <name type="scientific">Methanosarcina acetivorans (strain ATCC 35395 / DSM 2834 / JCM 12185 / C2A)</name>
    <dbReference type="NCBI Taxonomy" id="188937"/>
    <lineage>
        <taxon>Archaea</taxon>
        <taxon>Methanobacteriati</taxon>
        <taxon>Methanobacteriota</taxon>
        <taxon>Stenosarchaea group</taxon>
        <taxon>Methanomicrobia</taxon>
        <taxon>Methanosarcinales</taxon>
        <taxon>Methanosarcinaceae</taxon>
        <taxon>Methanosarcina</taxon>
    </lineage>
</organism>
<dbReference type="InParanoid" id="Q8TML8"/>
<name>Q8TML8_METAC</name>
<keyword evidence="2" id="KW-1185">Reference proteome</keyword>
<dbReference type="AlphaFoldDB" id="Q8TML8"/>
<evidence type="ECO:0008006" key="3">
    <source>
        <dbReference type="Google" id="ProtNLM"/>
    </source>
</evidence>
<proteinExistence type="predicted"/>
<dbReference type="EnsemblBacteria" id="AAM06017">
    <property type="protein sequence ID" value="AAM06017"/>
    <property type="gene ID" value="MA_2639"/>
</dbReference>
<dbReference type="Proteomes" id="UP000002487">
    <property type="component" value="Chromosome"/>
</dbReference>
<accession>Q8TML8</accession>
<sequence>MGSRGRKRRGENNFKGGKQVVEVMYGPMQMLVIAFEDPKFHGQIRRELESVMEKGIIRLIDLLFVWKDNDGNVTSLEATQLDEKERMRFGAVVGGLLGFGAGGVEGAKIGMEEGALAAAQENYGITEEDILEVTDAIPEGTAAAILIIEHLWAKQLKQSLQDSRGVLVSQGMLTPELLMLVGDELAEAVTFAEEEQKSHEAAAAV</sequence>
<dbReference type="STRING" id="188937.MA_2639"/>
<dbReference type="Pfam" id="PF06897">
    <property type="entry name" value="DUF1269"/>
    <property type="match status" value="1"/>
</dbReference>
<protein>
    <recommendedName>
        <fullName evidence="3">DUF1269 domain-containing protein</fullName>
    </recommendedName>
</protein>
<dbReference type="HOGENOM" id="CLU_129806_0_0_2"/>
<dbReference type="KEGG" id="mac:MA_2639"/>
<gene>
    <name evidence="1" type="ordered locus">MA_2639</name>
</gene>
<evidence type="ECO:0000313" key="2">
    <source>
        <dbReference type="Proteomes" id="UP000002487"/>
    </source>
</evidence>
<dbReference type="InterPro" id="IPR009200">
    <property type="entry name" value="DUF1269_membrane"/>
</dbReference>
<dbReference type="EMBL" id="AE010299">
    <property type="protein sequence ID" value="AAM06017.1"/>
    <property type="molecule type" value="Genomic_DNA"/>
</dbReference>
<evidence type="ECO:0000313" key="1">
    <source>
        <dbReference type="EMBL" id="AAM06017.1"/>
    </source>
</evidence>